<accession>A0ABP9AU36</accession>
<dbReference type="EMBL" id="BAABKO010000008">
    <property type="protein sequence ID" value="GAA4785973.1"/>
    <property type="molecule type" value="Genomic_DNA"/>
</dbReference>
<gene>
    <name evidence="1" type="ORF">GCM10023351_34730</name>
</gene>
<keyword evidence="2" id="KW-1185">Reference proteome</keyword>
<organism evidence="1 2">
    <name type="scientific">Microbacterium gilvum</name>
    <dbReference type="NCBI Taxonomy" id="1336204"/>
    <lineage>
        <taxon>Bacteria</taxon>
        <taxon>Bacillati</taxon>
        <taxon>Actinomycetota</taxon>
        <taxon>Actinomycetes</taxon>
        <taxon>Micrococcales</taxon>
        <taxon>Microbacteriaceae</taxon>
        <taxon>Microbacterium</taxon>
    </lineage>
</organism>
<comment type="caution">
    <text evidence="1">The sequence shown here is derived from an EMBL/GenBank/DDBJ whole genome shotgun (WGS) entry which is preliminary data.</text>
</comment>
<protein>
    <submittedName>
        <fullName evidence="1">Uncharacterized protein</fullName>
    </submittedName>
</protein>
<proteinExistence type="predicted"/>
<dbReference type="Proteomes" id="UP001501645">
    <property type="component" value="Unassembled WGS sequence"/>
</dbReference>
<sequence length="99" mass="10976">MSCGAPLAGAGKVVLDADDWELAFFNAIPDTKRHEFDPARVLDVKIVVNAGEFLEMLVGAGQELSWHRWERDPAPRRVWGVSIPQLSAEAFDRNPAPIH</sequence>
<name>A0ABP9AU36_9MICO</name>
<evidence type="ECO:0000313" key="1">
    <source>
        <dbReference type="EMBL" id="GAA4785973.1"/>
    </source>
</evidence>
<evidence type="ECO:0000313" key="2">
    <source>
        <dbReference type="Proteomes" id="UP001501645"/>
    </source>
</evidence>
<reference evidence="2" key="1">
    <citation type="journal article" date="2019" name="Int. J. Syst. Evol. Microbiol.">
        <title>The Global Catalogue of Microorganisms (GCM) 10K type strain sequencing project: providing services to taxonomists for standard genome sequencing and annotation.</title>
        <authorList>
            <consortium name="The Broad Institute Genomics Platform"/>
            <consortium name="The Broad Institute Genome Sequencing Center for Infectious Disease"/>
            <person name="Wu L."/>
            <person name="Ma J."/>
        </authorList>
    </citation>
    <scope>NUCLEOTIDE SEQUENCE [LARGE SCALE GENOMIC DNA]</scope>
    <source>
        <strain evidence="2">JCM 18537</strain>
    </source>
</reference>